<evidence type="ECO:0000259" key="3">
    <source>
        <dbReference type="PROSITE" id="PS50888"/>
    </source>
</evidence>
<dbReference type="HOGENOM" id="CLU_068706_0_0_1"/>
<dbReference type="RefSeq" id="XP_016257514.1">
    <property type="nucleotide sequence ID" value="XM_016412206.1"/>
</dbReference>
<sequence>MSQQSSYDDDIFLQRNNDNDNYPDLTYFDEWPIQGGPQDLQFANYSTTKSPFVNPVYFDSVENTVPVSFIVPSQTLLVSSPQLSTGPVNTRMLIEYEQSQPPITPGTKKSGKKSSMVTRFAASPNNLRIDAREGPGLAPGVPASQSSAGAIAQAHLGTGDQVPLIETKPEKKRGRSDSSEDEDSASLRAKHNHTMIERRYRDNLNGKINQLHRILQATEANSPLMLFDAEISDHGRRVRKSDIMARAIQYVNRSELEGRHKRDEIQRLREKVQNLERLGKCGDCTLLQNMRRIDFSKGSC</sequence>
<dbReference type="Proteomes" id="UP000053342">
    <property type="component" value="Unassembled WGS sequence"/>
</dbReference>
<dbReference type="SMART" id="SM00353">
    <property type="entry name" value="HLH"/>
    <property type="match status" value="1"/>
</dbReference>
<accession>A0A0D2D1W1</accession>
<dbReference type="OrthoDB" id="2133190at2759"/>
<gene>
    <name evidence="4" type="ORF">PV06_10638</name>
</gene>
<evidence type="ECO:0000313" key="5">
    <source>
        <dbReference type="Proteomes" id="UP000053342"/>
    </source>
</evidence>
<dbReference type="SUPFAM" id="SSF47459">
    <property type="entry name" value="HLH, helix-loop-helix DNA-binding domain"/>
    <property type="match status" value="1"/>
</dbReference>
<dbReference type="GO" id="GO:0046983">
    <property type="term" value="F:protein dimerization activity"/>
    <property type="evidence" value="ECO:0007669"/>
    <property type="project" value="InterPro"/>
</dbReference>
<dbReference type="AlphaFoldDB" id="A0A0D2D1W1"/>
<evidence type="ECO:0000313" key="4">
    <source>
        <dbReference type="EMBL" id="KIW37298.1"/>
    </source>
</evidence>
<evidence type="ECO:0000256" key="1">
    <source>
        <dbReference type="SAM" id="Coils"/>
    </source>
</evidence>
<feature type="compositionally biased region" description="Low complexity" evidence="2">
    <location>
        <begin position="143"/>
        <end position="154"/>
    </location>
</feature>
<reference evidence="4 5" key="1">
    <citation type="submission" date="2015-01" db="EMBL/GenBank/DDBJ databases">
        <title>The Genome Sequence of Exophiala oligosperma CBS72588.</title>
        <authorList>
            <consortium name="The Broad Institute Genomics Platform"/>
            <person name="Cuomo C."/>
            <person name="de Hoog S."/>
            <person name="Gorbushina A."/>
            <person name="Stielow B."/>
            <person name="Teixiera M."/>
            <person name="Abouelleil A."/>
            <person name="Chapman S.B."/>
            <person name="Priest M."/>
            <person name="Young S.K."/>
            <person name="Wortman J."/>
            <person name="Nusbaum C."/>
            <person name="Birren B."/>
        </authorList>
    </citation>
    <scope>NUCLEOTIDE SEQUENCE [LARGE SCALE GENOMIC DNA]</scope>
    <source>
        <strain evidence="4 5">CBS 72588</strain>
    </source>
</reference>
<dbReference type="GeneID" id="27362712"/>
<dbReference type="InterPro" id="IPR052099">
    <property type="entry name" value="Regulatory_TF_Diverse"/>
</dbReference>
<keyword evidence="1" id="KW-0175">Coiled coil</keyword>
<dbReference type="PROSITE" id="PS50888">
    <property type="entry name" value="BHLH"/>
    <property type="match status" value="1"/>
</dbReference>
<dbReference type="EMBL" id="KN847345">
    <property type="protein sequence ID" value="KIW37298.1"/>
    <property type="molecule type" value="Genomic_DNA"/>
</dbReference>
<dbReference type="PANTHER" id="PTHR47336">
    <property type="entry name" value="TRANSCRIPTION FACTOR HMS1-RELATED"/>
    <property type="match status" value="1"/>
</dbReference>
<feature type="region of interest" description="Disordered" evidence="2">
    <location>
        <begin position="127"/>
        <end position="198"/>
    </location>
</feature>
<organism evidence="4 5">
    <name type="scientific">Exophiala oligosperma</name>
    <dbReference type="NCBI Taxonomy" id="215243"/>
    <lineage>
        <taxon>Eukaryota</taxon>
        <taxon>Fungi</taxon>
        <taxon>Dikarya</taxon>
        <taxon>Ascomycota</taxon>
        <taxon>Pezizomycotina</taxon>
        <taxon>Eurotiomycetes</taxon>
        <taxon>Chaetothyriomycetidae</taxon>
        <taxon>Chaetothyriales</taxon>
        <taxon>Herpotrichiellaceae</taxon>
        <taxon>Exophiala</taxon>
    </lineage>
</organism>
<dbReference type="InterPro" id="IPR011598">
    <property type="entry name" value="bHLH_dom"/>
</dbReference>
<name>A0A0D2D1W1_9EURO</name>
<dbReference type="VEuPathDB" id="FungiDB:PV06_10638"/>
<feature type="coiled-coil region" evidence="1">
    <location>
        <begin position="251"/>
        <end position="278"/>
    </location>
</feature>
<protein>
    <recommendedName>
        <fullName evidence="3">BHLH domain-containing protein</fullName>
    </recommendedName>
</protein>
<dbReference type="InterPro" id="IPR036638">
    <property type="entry name" value="HLH_DNA-bd_sf"/>
</dbReference>
<dbReference type="STRING" id="215243.A0A0D2D1W1"/>
<keyword evidence="5" id="KW-1185">Reference proteome</keyword>
<proteinExistence type="predicted"/>
<evidence type="ECO:0000256" key="2">
    <source>
        <dbReference type="SAM" id="MobiDB-lite"/>
    </source>
</evidence>
<feature type="domain" description="BHLH" evidence="3">
    <location>
        <begin position="188"/>
        <end position="254"/>
    </location>
</feature>
<dbReference type="Gene3D" id="4.10.280.10">
    <property type="entry name" value="Helix-loop-helix DNA-binding domain"/>
    <property type="match status" value="1"/>
</dbReference>
<dbReference type="PANTHER" id="PTHR47336:SF3">
    <property type="entry name" value="SERINE-RICH PROTEIN TYE7"/>
    <property type="match status" value="1"/>
</dbReference>
<dbReference type="Pfam" id="PF00010">
    <property type="entry name" value="HLH"/>
    <property type="match status" value="1"/>
</dbReference>